<dbReference type="PANTHER" id="PTHR13617:SF14">
    <property type="entry name" value="PROTEIN ABHD18"/>
    <property type="match status" value="1"/>
</dbReference>
<dbReference type="OrthoDB" id="4739610at2"/>
<organism evidence="1 2">
    <name type="scientific">Mycobacterium aquaticum</name>
    <dbReference type="NCBI Taxonomy" id="1927124"/>
    <lineage>
        <taxon>Bacteria</taxon>
        <taxon>Bacillati</taxon>
        <taxon>Actinomycetota</taxon>
        <taxon>Actinomycetes</taxon>
        <taxon>Mycobacteriales</taxon>
        <taxon>Mycobacteriaceae</taxon>
        <taxon>Mycobacterium</taxon>
    </lineage>
</organism>
<proteinExistence type="predicted"/>
<evidence type="ECO:0000313" key="2">
    <source>
        <dbReference type="Proteomes" id="UP000192448"/>
    </source>
</evidence>
<dbReference type="STRING" id="1927124.BST13_29120"/>
<dbReference type="SUPFAM" id="SSF53474">
    <property type="entry name" value="alpha/beta-Hydrolases"/>
    <property type="match status" value="1"/>
</dbReference>
<protein>
    <submittedName>
        <fullName evidence="1">Alpha/beta hydrolase</fullName>
    </submittedName>
</protein>
<reference evidence="1 2" key="1">
    <citation type="submission" date="2017-02" db="EMBL/GenBank/DDBJ databases">
        <title>The new phylogeny of genus Mycobacterium.</title>
        <authorList>
            <person name="Tortoli E."/>
            <person name="Trovato A."/>
            <person name="Cirillo D.M."/>
        </authorList>
    </citation>
    <scope>NUCLEOTIDE SEQUENCE [LARGE SCALE GENOMIC DNA]</scope>
    <source>
        <strain evidence="1 2">RW6</strain>
    </source>
</reference>
<dbReference type="AlphaFoldDB" id="A0A1X0ADW6"/>
<keyword evidence="1" id="KW-0378">Hydrolase</keyword>
<evidence type="ECO:0000313" key="1">
    <source>
        <dbReference type="EMBL" id="ORA28243.1"/>
    </source>
</evidence>
<accession>A0A1X0ADW6</accession>
<dbReference type="Proteomes" id="UP000192448">
    <property type="component" value="Unassembled WGS sequence"/>
</dbReference>
<dbReference type="PANTHER" id="PTHR13617">
    <property type="entry name" value="PROTEIN ABHD18"/>
    <property type="match status" value="1"/>
</dbReference>
<name>A0A1X0ADW6_9MYCO</name>
<comment type="caution">
    <text evidence="1">The sequence shown here is derived from an EMBL/GenBank/DDBJ whole genome shotgun (WGS) entry which is preliminary data.</text>
</comment>
<dbReference type="GO" id="GO:0016787">
    <property type="term" value="F:hydrolase activity"/>
    <property type="evidence" value="ECO:0007669"/>
    <property type="project" value="UniProtKB-KW"/>
</dbReference>
<sequence>MNLTQRATITPHIALDEAVLAVMRRRRPRQPGTAAANRTAAEMADAAALFAEHGWSAMPATYHRTPPPLLDSEVMGRRTHAGPWSHETMTFASGFRPRAIEPGASQWPENDRNDTVSVRVLRRAEPRAPWVICLHGFGMGASRFDLAVLWAGYLHSKLGFNVALPVSPLHGTRKAAGDPELLSLDLTAMLHGITQSVWDVRRLLSWIRANTDAPVGVYGVSLGGFLATLLAGLEPPDAVAAALPFTDVLGLLQHHGPPQEYRDLLGSAHARDTFRVTSPLELSPVVAPGRLSLFAARADRLIPIEQSRALARAWRDGHVQWFNTGHVGFTGSRAARSVLAARMRDALGTGRS</sequence>
<dbReference type="InterPro" id="IPR029058">
    <property type="entry name" value="AB_hydrolase_fold"/>
</dbReference>
<keyword evidence="2" id="KW-1185">Reference proteome</keyword>
<dbReference type="Gene3D" id="3.40.50.1820">
    <property type="entry name" value="alpha/beta hydrolase"/>
    <property type="match status" value="1"/>
</dbReference>
<gene>
    <name evidence="1" type="ORF">BST13_29120</name>
</gene>
<dbReference type="EMBL" id="MVHF01000041">
    <property type="protein sequence ID" value="ORA28243.1"/>
    <property type="molecule type" value="Genomic_DNA"/>
</dbReference>